<sequence length="178" mass="19317">MFESFTLAEQQRPSTRTSIPSTRASASSPRCVPQVTPDTSVAAALVAMANEIKELKLSAQRGEVCRGGHDTRDCPINYQGQVSFAGNQNQNRGYNNYNNFYGLGWRSGNNPPGFIGRHNQQGRGEAGASSGSSLDLLSPVFMMSSSSYLVICFLHALHISDISPTIFYTAILVLSIHQ</sequence>
<keyword evidence="2" id="KW-1185">Reference proteome</keyword>
<proteinExistence type="predicted"/>
<gene>
    <name evidence="1" type="ORF">L1987_24058</name>
</gene>
<evidence type="ECO:0000313" key="1">
    <source>
        <dbReference type="EMBL" id="KAI3808115.1"/>
    </source>
</evidence>
<dbReference type="EMBL" id="CM042025">
    <property type="protein sequence ID" value="KAI3808115.1"/>
    <property type="molecule type" value="Genomic_DNA"/>
</dbReference>
<protein>
    <submittedName>
        <fullName evidence="1">Uncharacterized protein</fullName>
    </submittedName>
</protein>
<accession>A0ACB9IL46</accession>
<evidence type="ECO:0000313" key="2">
    <source>
        <dbReference type="Proteomes" id="UP001056120"/>
    </source>
</evidence>
<organism evidence="1 2">
    <name type="scientific">Smallanthus sonchifolius</name>
    <dbReference type="NCBI Taxonomy" id="185202"/>
    <lineage>
        <taxon>Eukaryota</taxon>
        <taxon>Viridiplantae</taxon>
        <taxon>Streptophyta</taxon>
        <taxon>Embryophyta</taxon>
        <taxon>Tracheophyta</taxon>
        <taxon>Spermatophyta</taxon>
        <taxon>Magnoliopsida</taxon>
        <taxon>eudicotyledons</taxon>
        <taxon>Gunneridae</taxon>
        <taxon>Pentapetalae</taxon>
        <taxon>asterids</taxon>
        <taxon>campanulids</taxon>
        <taxon>Asterales</taxon>
        <taxon>Asteraceae</taxon>
        <taxon>Asteroideae</taxon>
        <taxon>Heliantheae alliance</taxon>
        <taxon>Millerieae</taxon>
        <taxon>Smallanthus</taxon>
    </lineage>
</organism>
<reference evidence="1 2" key="2">
    <citation type="journal article" date="2022" name="Mol. Ecol. Resour.">
        <title>The genomes of chicory, endive, great burdock and yacon provide insights into Asteraceae paleo-polyploidization history and plant inulin production.</title>
        <authorList>
            <person name="Fan W."/>
            <person name="Wang S."/>
            <person name="Wang H."/>
            <person name="Wang A."/>
            <person name="Jiang F."/>
            <person name="Liu H."/>
            <person name="Zhao H."/>
            <person name="Xu D."/>
            <person name="Zhang Y."/>
        </authorList>
    </citation>
    <scope>NUCLEOTIDE SEQUENCE [LARGE SCALE GENOMIC DNA]</scope>
    <source>
        <strain evidence="2">cv. Yunnan</strain>
        <tissue evidence="1">Leaves</tissue>
    </source>
</reference>
<name>A0ACB9IL46_9ASTR</name>
<dbReference type="Proteomes" id="UP001056120">
    <property type="component" value="Linkage Group LG08"/>
</dbReference>
<reference evidence="2" key="1">
    <citation type="journal article" date="2022" name="Mol. Ecol. Resour.">
        <title>The genomes of chicory, endive, great burdock and yacon provide insights into Asteraceae palaeo-polyploidization history and plant inulin production.</title>
        <authorList>
            <person name="Fan W."/>
            <person name="Wang S."/>
            <person name="Wang H."/>
            <person name="Wang A."/>
            <person name="Jiang F."/>
            <person name="Liu H."/>
            <person name="Zhao H."/>
            <person name="Xu D."/>
            <person name="Zhang Y."/>
        </authorList>
    </citation>
    <scope>NUCLEOTIDE SEQUENCE [LARGE SCALE GENOMIC DNA]</scope>
    <source>
        <strain evidence="2">cv. Yunnan</strain>
    </source>
</reference>
<comment type="caution">
    <text evidence="1">The sequence shown here is derived from an EMBL/GenBank/DDBJ whole genome shotgun (WGS) entry which is preliminary data.</text>
</comment>